<feature type="region of interest" description="Disordered" evidence="1">
    <location>
        <begin position="582"/>
        <end position="605"/>
    </location>
</feature>
<dbReference type="InterPro" id="IPR029071">
    <property type="entry name" value="Ubiquitin-like_domsf"/>
</dbReference>
<dbReference type="Proteomes" id="UP001620626">
    <property type="component" value="Unassembled WGS sequence"/>
</dbReference>
<dbReference type="Pfam" id="PF00788">
    <property type="entry name" value="RA"/>
    <property type="match status" value="1"/>
</dbReference>
<dbReference type="SMART" id="SM00314">
    <property type="entry name" value="RA"/>
    <property type="match status" value="2"/>
</dbReference>
<dbReference type="SUPFAM" id="SSF54236">
    <property type="entry name" value="Ubiquitin-like"/>
    <property type="match status" value="2"/>
</dbReference>
<organism evidence="4 5">
    <name type="scientific">Heterodera trifolii</name>
    <dbReference type="NCBI Taxonomy" id="157864"/>
    <lineage>
        <taxon>Eukaryota</taxon>
        <taxon>Metazoa</taxon>
        <taxon>Ecdysozoa</taxon>
        <taxon>Nematoda</taxon>
        <taxon>Chromadorea</taxon>
        <taxon>Rhabditida</taxon>
        <taxon>Tylenchina</taxon>
        <taxon>Tylenchomorpha</taxon>
        <taxon>Tylenchoidea</taxon>
        <taxon>Heteroderidae</taxon>
        <taxon>Heteroderinae</taxon>
        <taxon>Heterodera</taxon>
    </lineage>
</organism>
<evidence type="ECO:0000313" key="4">
    <source>
        <dbReference type="EMBL" id="KAL3108232.1"/>
    </source>
</evidence>
<protein>
    <recommendedName>
        <fullName evidence="6">Ras-associating domain-containing protein</fullName>
    </recommendedName>
</protein>
<feature type="region of interest" description="Disordered" evidence="1">
    <location>
        <begin position="424"/>
        <end position="447"/>
    </location>
</feature>
<feature type="compositionally biased region" description="Basic residues" evidence="1">
    <location>
        <begin position="431"/>
        <end position="441"/>
    </location>
</feature>
<keyword evidence="5" id="KW-1185">Reference proteome</keyword>
<dbReference type="InterPro" id="IPR002710">
    <property type="entry name" value="Dilute_dom"/>
</dbReference>
<name>A0ABD2KZ29_9BILA</name>
<feature type="compositionally biased region" description="Low complexity" evidence="1">
    <location>
        <begin position="875"/>
        <end position="889"/>
    </location>
</feature>
<dbReference type="Gene3D" id="2.60.200.20">
    <property type="match status" value="1"/>
</dbReference>
<dbReference type="EMBL" id="JBICBT010000593">
    <property type="protein sequence ID" value="KAL3108232.1"/>
    <property type="molecule type" value="Genomic_DNA"/>
</dbReference>
<evidence type="ECO:0000259" key="3">
    <source>
        <dbReference type="PROSITE" id="PS51126"/>
    </source>
</evidence>
<feature type="compositionally biased region" description="Low complexity" evidence="1">
    <location>
        <begin position="1560"/>
        <end position="1569"/>
    </location>
</feature>
<evidence type="ECO:0008006" key="6">
    <source>
        <dbReference type="Google" id="ProtNLM"/>
    </source>
</evidence>
<evidence type="ECO:0000313" key="5">
    <source>
        <dbReference type="Proteomes" id="UP001620626"/>
    </source>
</evidence>
<gene>
    <name evidence="4" type="ORF">niasHT_018640</name>
</gene>
<dbReference type="InterPro" id="IPR008984">
    <property type="entry name" value="SMAD_FHA_dom_sf"/>
</dbReference>
<feature type="compositionally biased region" description="Polar residues" evidence="1">
    <location>
        <begin position="834"/>
        <end position="847"/>
    </location>
</feature>
<feature type="domain" description="Ras-associating" evidence="2">
    <location>
        <begin position="302"/>
        <end position="416"/>
    </location>
</feature>
<comment type="caution">
    <text evidence="4">The sequence shown here is derived from an EMBL/GenBank/DDBJ whole genome shotgun (WGS) entry which is preliminary data.</text>
</comment>
<feature type="domain" description="Dilute" evidence="3">
    <location>
        <begin position="991"/>
        <end position="1260"/>
    </location>
</feature>
<dbReference type="SUPFAM" id="SSF49879">
    <property type="entry name" value="SMAD/FHA domain"/>
    <property type="match status" value="1"/>
</dbReference>
<sequence length="1630" mass="177003">MAAAAHQRQKLCETIERWNATMMDMFAISLPDENTEFNGVIRFHLHEQQRQQSSPASTTTGAAATKCMRVSSMYTVAQVVDALVAKSHAEADDMHMAATTPASASYSLWEVHDDDGTGGVSERQMDADERPLLVQLGWCCHNNGITSGDKKRSDGNERCVAPSTPMRNGRFVLRRRLPPPDNDTAAAAAAASAEFTRSVPRRFSKRRQAVTATPTTAQPLGGSVKSVGGGKKRAQLLQNKAISPQKQKHHLYDSVPSAALLPPVSPLCGTLAPFARTLSNPELVLKRRREQKLDDRLRHMSSGGSLKIYGVELFPHRPYVTLLVNATDTAEQVVRATLDKYGLEEADTANFGLAEVFLRESDAMSRSFSDLRSIEKQRERLLNAAERPLQLLEQHMANTTANTNNNVVFFLRCRPPATFQRPQLMPPLPPPHHHHHQRHNSRTAAENDVNDIRDEEIKHVDRVASTGAASSLVTEAVEFCEAEPGGKAMAPAPQPSSAAKSSSPTALFSCTASSSFHPSLQQLLLLPCLVPINAFASTANFGAGAVAIQPGITEIGSSSSCAIQLRAPSVLPRHCALRYIPPAAPRKRQNSSPAEEEDEAVQQEAVDGQQQLGLVSISLLDKSALVELDGASIHAECALQNGVQLRIGGVYCYRFFNSQHVQQQQQKDYFPSPPSPLPPGEEPFVNNCNSPTTTAVETAAAAASTAAAVVVHFVEPQQQQDQQQQLLQSEAALIVQNIFSPSSTSTPSVPSLPRQQHQQQRQQQQLNCLNLESAPPNEYVELGNWLTPSYYSVSSNYSTPTSAFGSTPAAPATDHQQDEEEEEEERHQMVTLITAASSASAHFTQQPPAKRQQHQRTTPTMTHIATAGANDRSHNNQYNNNNRRNSGRITSTTNHHQLEASPSSAMLPLLIECVEPQCEHSLFHSVFFATTTAAAAANNDPNASSAFLSIVQQQFGTFRLTPTFVLYALCRQRLLNQHNDHAENGGGEQQQRAHHLIGNTFAMFIDCCSRMKKQQQSSRELLAFWLSNAAELLNMGRADAHLARAVGTALLHELSRTVQHLFTLLVDRCKQQLLAHGIQPLVHHLLSAQQTNGTSSAVPSSSPPALVAVLDECLRVVRWALLNPALTIQLFSQLFHFISATLFNWLVNDQQQKQDTRPRLCLQLGLQLKQLLLHHMQKWSEQQGLELAAECHMDRLCQTAHLLATPKYLDQIAVLGTTCYRLNSVQMRYLLEHYVGNVRTGEPPAVSRELIEHLVALSRQQHQAVSEAAAAEQHQQDGGGGGNEHHQQPQLFEGTSLQLPFLLPHDGYVVEKLRGIPPDMAAFVNALQQRGLVRRVFVQQQQHQRERHGSAAATEEMLSWNVHMMHHHQPPAAAATVQQQHYVHVAPNARRSVSTTPSIASVLSHSAFSAPPPATVAAVGTAAPAGANGGGGGASAAVGVTLFPPTPTPPPHQNSSHGGGGGGGVATTASSGGESSPVYAEIRRQHNSHGASGFQQQQQQQQQPQHNHSQKKKQSFAPQPPTRCQSASIFANGGGGGSGGTANNAIVATGHHHHSALNWSKKASSASSSPAGADPCHGRQQWNERQIDAEGARQLVVERIALSRPNNNGTGGGIGLSIVEVVSQFNYLAF</sequence>
<feature type="region of interest" description="Disordered" evidence="1">
    <location>
        <begin position="1427"/>
        <end position="1536"/>
    </location>
</feature>
<feature type="compositionally biased region" description="Polar residues" evidence="1">
    <location>
        <begin position="796"/>
        <end position="805"/>
    </location>
</feature>
<feature type="compositionally biased region" description="Low complexity" evidence="1">
    <location>
        <begin position="1466"/>
        <end position="1476"/>
    </location>
</feature>
<dbReference type="PANTHER" id="PTHR10398">
    <property type="entry name" value="AFADIN"/>
    <property type="match status" value="1"/>
</dbReference>
<dbReference type="PANTHER" id="PTHR10398:SF2">
    <property type="entry name" value="AFADIN"/>
    <property type="match status" value="1"/>
</dbReference>
<evidence type="ECO:0000259" key="2">
    <source>
        <dbReference type="PROSITE" id="PS50200"/>
    </source>
</evidence>
<dbReference type="PROSITE" id="PS51126">
    <property type="entry name" value="DILUTE"/>
    <property type="match status" value="1"/>
</dbReference>
<feature type="region of interest" description="Disordered" evidence="1">
    <location>
        <begin position="796"/>
        <end position="889"/>
    </location>
</feature>
<accession>A0ABD2KZ29</accession>
<feature type="region of interest" description="Disordered" evidence="1">
    <location>
        <begin position="741"/>
        <end position="765"/>
    </location>
</feature>
<evidence type="ECO:0000256" key="1">
    <source>
        <dbReference type="SAM" id="MobiDB-lite"/>
    </source>
</evidence>
<dbReference type="Gene3D" id="3.10.20.90">
    <property type="entry name" value="Phosphatidylinositol 3-kinase Catalytic Subunit, Chain A, domain 1"/>
    <property type="match status" value="2"/>
</dbReference>
<feature type="domain" description="Ras-associating" evidence="2">
    <location>
        <begin position="37"/>
        <end position="178"/>
    </location>
</feature>
<feature type="compositionally biased region" description="Low complexity" evidence="1">
    <location>
        <begin position="1495"/>
        <end position="1507"/>
    </location>
</feature>
<dbReference type="InterPro" id="IPR000159">
    <property type="entry name" value="RA_dom"/>
</dbReference>
<dbReference type="InterPro" id="IPR028842">
    <property type="entry name" value="Afadin"/>
</dbReference>
<feature type="region of interest" description="Disordered" evidence="1">
    <location>
        <begin position="1265"/>
        <end position="1288"/>
    </location>
</feature>
<feature type="region of interest" description="Disordered" evidence="1">
    <location>
        <begin position="206"/>
        <end position="229"/>
    </location>
</feature>
<proteinExistence type="predicted"/>
<feature type="region of interest" description="Disordered" evidence="1">
    <location>
        <begin position="1553"/>
        <end position="1578"/>
    </location>
</feature>
<dbReference type="PROSITE" id="PS50200">
    <property type="entry name" value="RA"/>
    <property type="match status" value="2"/>
</dbReference>
<dbReference type="Pfam" id="PF01843">
    <property type="entry name" value="DIL"/>
    <property type="match status" value="1"/>
</dbReference>
<reference evidence="4 5" key="1">
    <citation type="submission" date="2024-10" db="EMBL/GenBank/DDBJ databases">
        <authorList>
            <person name="Kim D."/>
        </authorList>
    </citation>
    <scope>NUCLEOTIDE SEQUENCE [LARGE SCALE GENOMIC DNA]</scope>
    <source>
        <strain evidence="4">BH-2024</strain>
    </source>
</reference>
<dbReference type="SMART" id="SM01132">
    <property type="entry name" value="DIL"/>
    <property type="match status" value="1"/>
</dbReference>
<feature type="compositionally biased region" description="Low complexity" evidence="1">
    <location>
        <begin position="209"/>
        <end position="226"/>
    </location>
</feature>